<comment type="similarity">
    <text evidence="9">Belongs to the NADPH-dependent diflavin oxidoreductase NDOR1 family.</text>
</comment>
<feature type="binding site" evidence="9">
    <location>
        <position position="438"/>
    </location>
    <ligand>
        <name>FAD</name>
        <dbReference type="ChEBI" id="CHEBI:57692"/>
    </ligand>
</feature>
<keyword evidence="4 9" id="KW-0285">Flavoprotein</keyword>
<feature type="binding site" evidence="9">
    <location>
        <begin position="616"/>
        <end position="620"/>
    </location>
    <ligand>
        <name>NADP(+)</name>
        <dbReference type="ChEBI" id="CHEBI:58349"/>
    </ligand>
</feature>
<dbReference type="Gene3D" id="1.20.990.10">
    <property type="entry name" value="NADPH-cytochrome p450 Reductase, Chain A, domain 3"/>
    <property type="match status" value="1"/>
</dbReference>
<dbReference type="InterPro" id="IPR029039">
    <property type="entry name" value="Flavoprotein-like_sf"/>
</dbReference>
<dbReference type="InterPro" id="IPR001433">
    <property type="entry name" value="OxRdtase_FAD/NAD-bd"/>
</dbReference>
<comment type="subunit">
    <text evidence="9">Interacts with DRE2; as part of the cytosolic iron-sulfur (Fe-S) protein assembly (CIA) machinery.</text>
</comment>
<dbReference type="InterPro" id="IPR017938">
    <property type="entry name" value="Riboflavin_synthase-like_b-brl"/>
</dbReference>
<dbReference type="EC" id="1.18.1.-" evidence="9"/>
<comment type="cofactor">
    <cofactor evidence="2 9">
        <name>FAD</name>
        <dbReference type="ChEBI" id="CHEBI:57692"/>
    </cofactor>
</comment>
<dbReference type="InterPro" id="IPR003097">
    <property type="entry name" value="CysJ-like_FAD-binding"/>
</dbReference>
<dbReference type="OrthoDB" id="1856718at2759"/>
<dbReference type="PANTHER" id="PTHR19384:SF10">
    <property type="entry name" value="NADPH-DEPENDENT DIFLAVIN OXIDOREDUCTASE 1"/>
    <property type="match status" value="1"/>
</dbReference>
<organism evidence="13 14">
    <name type="scientific">Amylocarpus encephaloides</name>
    <dbReference type="NCBI Taxonomy" id="45428"/>
    <lineage>
        <taxon>Eukaryota</taxon>
        <taxon>Fungi</taxon>
        <taxon>Dikarya</taxon>
        <taxon>Ascomycota</taxon>
        <taxon>Pezizomycotina</taxon>
        <taxon>Leotiomycetes</taxon>
        <taxon>Helotiales</taxon>
        <taxon>Helotiales incertae sedis</taxon>
        <taxon>Amylocarpus</taxon>
    </lineage>
</organism>
<feature type="binding site" evidence="9">
    <location>
        <begin position="610"/>
        <end position="611"/>
    </location>
    <ligand>
        <name>NADP(+)</name>
        <dbReference type="ChEBI" id="CHEBI:58349"/>
    </ligand>
</feature>
<dbReference type="EMBL" id="MU251460">
    <property type="protein sequence ID" value="KAG9234520.1"/>
    <property type="molecule type" value="Genomic_DNA"/>
</dbReference>
<comment type="catalytic activity">
    <reaction evidence="9">
        <text>2 oxidized [2Fe-2S]-[protein] + NADPH = 2 reduced [2Fe-2S]-[protein] + NADP(+) + H(+)</text>
        <dbReference type="Rhea" id="RHEA:67716"/>
        <dbReference type="Rhea" id="RHEA-COMP:17327"/>
        <dbReference type="Rhea" id="RHEA-COMP:17328"/>
        <dbReference type="ChEBI" id="CHEBI:15378"/>
        <dbReference type="ChEBI" id="CHEBI:33737"/>
        <dbReference type="ChEBI" id="CHEBI:33738"/>
        <dbReference type="ChEBI" id="CHEBI:57783"/>
        <dbReference type="ChEBI" id="CHEBI:58349"/>
    </reaction>
</comment>
<protein>
    <recommendedName>
        <fullName evidence="9">NADPH-dependent diflavin oxidoreductase 1</fullName>
        <ecNumber evidence="9">1.18.1.-</ecNumber>
    </recommendedName>
    <alternativeName>
        <fullName evidence="9">NADPH-dependent FMN and FAD-containing oxidoreductase</fullName>
    </alternativeName>
</protein>
<feature type="binding site" evidence="9">
    <location>
        <begin position="67"/>
        <end position="70"/>
    </location>
    <ligand>
        <name>FMN</name>
        <dbReference type="ChEBI" id="CHEBI:58210"/>
    </ligand>
</feature>
<gene>
    <name evidence="9" type="primary">TAH18</name>
    <name evidence="13" type="ORF">BJ875DRAFT_441185</name>
</gene>
<keyword evidence="5 9" id="KW-0288">FMN</keyword>
<comment type="subcellular location">
    <subcellularLocation>
        <location evidence="9">Cytoplasm</location>
    </subcellularLocation>
    <subcellularLocation>
        <location evidence="9">Mitochondrion</location>
    </subcellularLocation>
    <text evidence="9">Relocalizes to mitochondria after H(2)O(2) exposure.</text>
</comment>
<dbReference type="SUPFAM" id="SSF52343">
    <property type="entry name" value="Ferredoxin reductase-like, C-terminal NADP-linked domain"/>
    <property type="match status" value="1"/>
</dbReference>
<feature type="binding site" evidence="9">
    <location>
        <position position="551"/>
    </location>
    <ligand>
        <name>NADP(+)</name>
        <dbReference type="ChEBI" id="CHEBI:58349"/>
    </ligand>
</feature>
<dbReference type="SUPFAM" id="SSF63380">
    <property type="entry name" value="Riboflavin synthase domain-like"/>
    <property type="match status" value="1"/>
</dbReference>
<keyword evidence="8 9" id="KW-0560">Oxidoreductase</keyword>
<proteinExistence type="inferred from homology"/>
<reference evidence="13" key="1">
    <citation type="journal article" date="2021" name="IMA Fungus">
        <title>Genomic characterization of three marine fungi, including Emericellopsis atlantica sp. nov. with signatures of a generalist lifestyle and marine biomass degradation.</title>
        <authorList>
            <person name="Hagestad O.C."/>
            <person name="Hou L."/>
            <person name="Andersen J.H."/>
            <person name="Hansen E.H."/>
            <person name="Altermark B."/>
            <person name="Li C."/>
            <person name="Kuhnert E."/>
            <person name="Cox R.J."/>
            <person name="Crous P.W."/>
            <person name="Spatafora J.W."/>
            <person name="Lail K."/>
            <person name="Amirebrahimi M."/>
            <person name="Lipzen A."/>
            <person name="Pangilinan J."/>
            <person name="Andreopoulos W."/>
            <person name="Hayes R.D."/>
            <person name="Ng V."/>
            <person name="Grigoriev I.V."/>
            <person name="Jackson S.A."/>
            <person name="Sutton T.D.S."/>
            <person name="Dobson A.D.W."/>
            <person name="Rama T."/>
        </authorList>
    </citation>
    <scope>NUCLEOTIDE SEQUENCE</scope>
    <source>
        <strain evidence="13">TRa018bII</strain>
    </source>
</reference>
<dbReference type="Gene3D" id="3.40.50.360">
    <property type="match status" value="1"/>
</dbReference>
<comment type="similarity">
    <text evidence="9">In the C-terminal section; belongs to the flavoprotein pyridine nucleotide cytochrome reductase family.</text>
</comment>
<evidence type="ECO:0000256" key="5">
    <source>
        <dbReference type="ARBA" id="ARBA00022643"/>
    </source>
</evidence>
<dbReference type="GO" id="GO:0016226">
    <property type="term" value="P:iron-sulfur cluster assembly"/>
    <property type="evidence" value="ECO:0007669"/>
    <property type="project" value="UniProtKB-UniRule"/>
</dbReference>
<keyword evidence="9" id="KW-0496">Mitochondrion</keyword>
<dbReference type="AlphaFoldDB" id="A0A9P7YJ40"/>
<evidence type="ECO:0000256" key="9">
    <source>
        <dbReference type="HAMAP-Rule" id="MF_03178"/>
    </source>
</evidence>
<dbReference type="InterPro" id="IPR017927">
    <property type="entry name" value="FAD-bd_FR_type"/>
</dbReference>
<dbReference type="Pfam" id="PF00258">
    <property type="entry name" value="Flavodoxin_1"/>
    <property type="match status" value="1"/>
</dbReference>
<name>A0A9P7YJ40_9HELO</name>
<dbReference type="GO" id="GO:0005739">
    <property type="term" value="C:mitochondrion"/>
    <property type="evidence" value="ECO:0007669"/>
    <property type="project" value="UniProtKB-SubCell"/>
</dbReference>
<evidence type="ECO:0000256" key="7">
    <source>
        <dbReference type="ARBA" id="ARBA00022857"/>
    </source>
</evidence>
<keyword evidence="3 9" id="KW-0963">Cytoplasm</keyword>
<dbReference type="FunFam" id="3.40.50.80:FF:000030">
    <property type="entry name" value="NADPH-dependent diflavin oxidoreductase 1"/>
    <property type="match status" value="1"/>
</dbReference>
<feature type="binding site" evidence="9">
    <location>
        <begin position="468"/>
        <end position="471"/>
    </location>
    <ligand>
        <name>FAD</name>
        <dbReference type="ChEBI" id="CHEBI:57692"/>
    </ligand>
</feature>
<dbReference type="Gene3D" id="3.40.50.80">
    <property type="entry name" value="Nucleotide-binding domain of ferredoxin-NADP reductase (FNR) module"/>
    <property type="match status" value="1"/>
</dbReference>
<dbReference type="Gene3D" id="2.40.30.10">
    <property type="entry name" value="Translation factors"/>
    <property type="match status" value="1"/>
</dbReference>
<comment type="caution">
    <text evidence="9">Lacks conserved residue(s) required for the propagation of feature annotation.</text>
</comment>
<evidence type="ECO:0000256" key="3">
    <source>
        <dbReference type="ARBA" id="ARBA00022490"/>
    </source>
</evidence>
<dbReference type="InterPro" id="IPR028879">
    <property type="entry name" value="NDOR1"/>
</dbReference>
<keyword evidence="14" id="KW-1185">Reference proteome</keyword>
<sequence length="691" mass="78441">MVPAIQGQSHDRSLLIVYATETGNSHDVAEELGRMTERMHFLTRVCEMDRVEINLLLKHTAVIFVISTAGQGEFPRKARKFWKSLLRKRLPPGCLGHVRFTTFGLGDSSYAQFNWAARKLHKRLEQLGAQEIYPRGEADEQHDEGIDGTFLSWSLDFGKRLLCLYPLAEGVTPIPPEVLLPPKHFLALVDDASQNISSPNRARNISVPSDSADPSTPELKPQPKPKPTPIPSTLELKPDASMDYTSLIQLEPRQCPQLKEAIDGVPDPVDHEIVPSEDRLLPIPDAFEARLVENQRLTPIDHWQDVRQLTFHMNADLAYFPGDTITLYPKNFPEDVDALIGLMGWEEVANKRVKFEASAPKWFAADNIIPMVAGLYTHPRTTLRELLSHNLDITAIPKRYFFELISHYTDDPTHQERLLEFSNPAYTDEFFDYTTRPRRSILEILQDFPTVKIPWKFATSLFPVIRGRQYSISSGGALQRNRRESGVTIVQLLVAIVKYQTVLKKIRQGLCSRYVASLPEGTLLHVGLETGTMNQEKYLPNYPVILIGPGTGLAPLRSLIHQRAKCPTNENQIRQPAMLFYGGRNKEADFLYADEWKDKTLGVTVHTAFSRDQREKIYVQDIIRKEGRAVWEMLRKNAVIYVCGSSGNMPKAVREAIIDIMEEFGTFGDRKAAEDAFADLQKRGHHVQETW</sequence>
<dbReference type="InterPro" id="IPR001709">
    <property type="entry name" value="Flavoprot_Pyr_Nucl_cyt_Rdtase"/>
</dbReference>
<feature type="domain" description="FAD-binding FR-type" evidence="12">
    <location>
        <begin position="284"/>
        <end position="539"/>
    </location>
</feature>
<dbReference type="InterPro" id="IPR008254">
    <property type="entry name" value="Flavodoxin/NO_synth"/>
</dbReference>
<evidence type="ECO:0000313" key="13">
    <source>
        <dbReference type="EMBL" id="KAG9234520.1"/>
    </source>
</evidence>
<feature type="binding site" evidence="9">
    <location>
        <position position="140"/>
    </location>
    <ligand>
        <name>FMN</name>
        <dbReference type="ChEBI" id="CHEBI:58210"/>
    </ligand>
</feature>
<keyword evidence="7 9" id="KW-0521">NADP</keyword>
<dbReference type="GO" id="GO:0050661">
    <property type="term" value="F:NADP binding"/>
    <property type="evidence" value="ECO:0007669"/>
    <property type="project" value="UniProtKB-UniRule"/>
</dbReference>
<dbReference type="HAMAP" id="MF_03178">
    <property type="entry name" value="NDOR1"/>
    <property type="match status" value="1"/>
</dbReference>
<dbReference type="InterPro" id="IPR039261">
    <property type="entry name" value="FNR_nucleotide-bd"/>
</dbReference>
<feature type="binding site" evidence="9">
    <location>
        <position position="691"/>
    </location>
    <ligand>
        <name>FAD</name>
        <dbReference type="ChEBI" id="CHEBI:57692"/>
    </ligand>
</feature>
<evidence type="ECO:0000313" key="14">
    <source>
        <dbReference type="Proteomes" id="UP000824998"/>
    </source>
</evidence>
<comment type="cofactor">
    <cofactor evidence="1 9">
        <name>FMN</name>
        <dbReference type="ChEBI" id="CHEBI:58210"/>
    </cofactor>
</comment>
<dbReference type="GO" id="GO:0160246">
    <property type="term" value="F:NADPH-iron-sulfur [2Fe-2S] protein oxidoreductase activity"/>
    <property type="evidence" value="ECO:0007669"/>
    <property type="project" value="InterPro"/>
</dbReference>
<comment type="function">
    <text evidence="9">NADPH-dependent reductase which is a central component of the cytosolic iron-sulfur (Fe-S) protein assembly (CIA) machinery. Transfers electrons from NADPH via its FAD and FMN prosthetic groups to the [2Fe-2S] cluster of DRE2, another key component of the CIA machinery. In turn, this reduced cluster provides electrons for assembly of cytosolic iron-sulfur cluster proteins. Positively controls H(2)O(2)-induced cell death.</text>
</comment>
<dbReference type="FunFam" id="1.20.990.10:FF:000013">
    <property type="entry name" value="NADPH-dependent diflavin oxidoreductase 1"/>
    <property type="match status" value="1"/>
</dbReference>
<accession>A0A9P7YJ40</accession>
<keyword evidence="6 9" id="KW-0274">FAD</keyword>
<dbReference type="InterPro" id="IPR023173">
    <property type="entry name" value="NADPH_Cyt_P450_Rdtase_alpha"/>
</dbReference>
<dbReference type="SUPFAM" id="SSF52218">
    <property type="entry name" value="Flavoproteins"/>
    <property type="match status" value="1"/>
</dbReference>
<dbReference type="PANTHER" id="PTHR19384">
    <property type="entry name" value="NITRIC OXIDE SYNTHASE-RELATED"/>
    <property type="match status" value="1"/>
</dbReference>
<feature type="domain" description="Flavodoxin-like" evidence="11">
    <location>
        <begin position="14"/>
        <end position="158"/>
    </location>
</feature>
<dbReference type="GO" id="GO:0005829">
    <property type="term" value="C:cytosol"/>
    <property type="evidence" value="ECO:0007669"/>
    <property type="project" value="TreeGrafter"/>
</dbReference>
<comment type="similarity">
    <text evidence="9">In the N-terminal section; belongs to the flavodoxin family.</text>
</comment>
<feature type="binding site" evidence="9">
    <location>
        <begin position="20"/>
        <end position="25"/>
    </location>
    <ligand>
        <name>FMN</name>
        <dbReference type="ChEBI" id="CHEBI:58210"/>
    </ligand>
</feature>
<dbReference type="Pfam" id="PF00175">
    <property type="entry name" value="NAD_binding_1"/>
    <property type="match status" value="1"/>
</dbReference>
<evidence type="ECO:0000256" key="2">
    <source>
        <dbReference type="ARBA" id="ARBA00001974"/>
    </source>
</evidence>
<dbReference type="PROSITE" id="PS51384">
    <property type="entry name" value="FAD_FR"/>
    <property type="match status" value="1"/>
</dbReference>
<feature type="compositionally biased region" description="Pro residues" evidence="10">
    <location>
        <begin position="220"/>
        <end position="230"/>
    </location>
</feature>
<comment type="caution">
    <text evidence="13">The sequence shown here is derived from an EMBL/GenBank/DDBJ whole genome shotgun (WGS) entry which is preliminary data.</text>
</comment>
<dbReference type="InterPro" id="IPR001094">
    <property type="entry name" value="Flavdoxin-like"/>
</dbReference>
<evidence type="ECO:0000256" key="8">
    <source>
        <dbReference type="ARBA" id="ARBA00023002"/>
    </source>
</evidence>
<dbReference type="PRINTS" id="PR00371">
    <property type="entry name" value="FPNCR"/>
</dbReference>
<evidence type="ECO:0000259" key="12">
    <source>
        <dbReference type="PROSITE" id="PS51384"/>
    </source>
</evidence>
<feature type="compositionally biased region" description="Polar residues" evidence="10">
    <location>
        <begin position="197"/>
        <end position="214"/>
    </location>
</feature>
<evidence type="ECO:0000256" key="6">
    <source>
        <dbReference type="ARBA" id="ARBA00022827"/>
    </source>
</evidence>
<evidence type="ECO:0000256" key="4">
    <source>
        <dbReference type="ARBA" id="ARBA00022630"/>
    </source>
</evidence>
<dbReference type="Proteomes" id="UP000824998">
    <property type="component" value="Unassembled WGS sequence"/>
</dbReference>
<feature type="region of interest" description="Disordered" evidence="10">
    <location>
        <begin position="197"/>
        <end position="236"/>
    </location>
</feature>
<feature type="binding site" evidence="9">
    <location>
        <begin position="509"/>
        <end position="512"/>
    </location>
    <ligand>
        <name>FAD</name>
        <dbReference type="ChEBI" id="CHEBI:57692"/>
    </ligand>
</feature>
<evidence type="ECO:0000256" key="1">
    <source>
        <dbReference type="ARBA" id="ARBA00001917"/>
    </source>
</evidence>
<dbReference type="FunFam" id="3.40.50.360:FF:000034">
    <property type="entry name" value="NADPH-dependent diflavin oxidoreductase 1"/>
    <property type="match status" value="1"/>
</dbReference>
<dbReference type="GO" id="GO:0016651">
    <property type="term" value="F:oxidoreductase activity, acting on NAD(P)H"/>
    <property type="evidence" value="ECO:0007669"/>
    <property type="project" value="UniProtKB-UniRule"/>
</dbReference>
<dbReference type="GO" id="GO:0050660">
    <property type="term" value="F:flavin adenine dinucleotide binding"/>
    <property type="evidence" value="ECO:0007669"/>
    <property type="project" value="UniProtKB-UniRule"/>
</dbReference>
<evidence type="ECO:0000256" key="10">
    <source>
        <dbReference type="SAM" id="MobiDB-lite"/>
    </source>
</evidence>
<dbReference type="Pfam" id="PF00667">
    <property type="entry name" value="FAD_binding_1"/>
    <property type="match status" value="1"/>
</dbReference>
<dbReference type="PRINTS" id="PR00369">
    <property type="entry name" value="FLAVODOXIN"/>
</dbReference>
<dbReference type="PROSITE" id="PS50902">
    <property type="entry name" value="FLAVODOXIN_LIKE"/>
    <property type="match status" value="1"/>
</dbReference>
<evidence type="ECO:0000259" key="11">
    <source>
        <dbReference type="PROSITE" id="PS50902"/>
    </source>
</evidence>
<dbReference type="GO" id="GO:0010181">
    <property type="term" value="F:FMN binding"/>
    <property type="evidence" value="ECO:0007669"/>
    <property type="project" value="UniProtKB-UniRule"/>
</dbReference>